<dbReference type="InterPro" id="IPR044787">
    <property type="entry name" value="HHO5-like"/>
</dbReference>
<organism evidence="5 6">
    <name type="scientific">Ilex paraguariensis</name>
    <name type="common">yerba mate</name>
    <dbReference type="NCBI Taxonomy" id="185542"/>
    <lineage>
        <taxon>Eukaryota</taxon>
        <taxon>Viridiplantae</taxon>
        <taxon>Streptophyta</taxon>
        <taxon>Embryophyta</taxon>
        <taxon>Tracheophyta</taxon>
        <taxon>Spermatophyta</taxon>
        <taxon>Magnoliopsida</taxon>
        <taxon>eudicotyledons</taxon>
        <taxon>Gunneridae</taxon>
        <taxon>Pentapetalae</taxon>
        <taxon>asterids</taxon>
        <taxon>campanulids</taxon>
        <taxon>Aquifoliales</taxon>
        <taxon>Aquifoliaceae</taxon>
        <taxon>Ilex</taxon>
    </lineage>
</organism>
<evidence type="ECO:0000256" key="1">
    <source>
        <dbReference type="ARBA" id="ARBA00023015"/>
    </source>
</evidence>
<name>A0ABC8SB49_9AQUA</name>
<protein>
    <recommendedName>
        <fullName evidence="7">HTH myb-type domain-containing protein</fullName>
    </recommendedName>
</protein>
<reference evidence="5 6" key="1">
    <citation type="submission" date="2024-02" db="EMBL/GenBank/DDBJ databases">
        <authorList>
            <person name="Vignale AGUSTIN F."/>
            <person name="Sosa J E."/>
            <person name="Modenutti C."/>
        </authorList>
    </citation>
    <scope>NUCLEOTIDE SEQUENCE [LARGE SCALE GENOMIC DNA]</scope>
</reference>
<feature type="compositionally biased region" description="Polar residues" evidence="4">
    <location>
        <begin position="164"/>
        <end position="173"/>
    </location>
</feature>
<evidence type="ECO:0000256" key="2">
    <source>
        <dbReference type="ARBA" id="ARBA00023163"/>
    </source>
</evidence>
<gene>
    <name evidence="5" type="ORF">ILEXP_LOCUS22759</name>
</gene>
<keyword evidence="3" id="KW-0539">Nucleus</keyword>
<evidence type="ECO:0000313" key="5">
    <source>
        <dbReference type="EMBL" id="CAK9154441.1"/>
    </source>
</evidence>
<dbReference type="InterPro" id="IPR006447">
    <property type="entry name" value="Myb_dom_plants"/>
</dbReference>
<dbReference type="Gene3D" id="1.10.10.60">
    <property type="entry name" value="Homeodomain-like"/>
    <property type="match status" value="1"/>
</dbReference>
<dbReference type="GO" id="GO:0003677">
    <property type="term" value="F:DNA binding"/>
    <property type="evidence" value="ECO:0007669"/>
    <property type="project" value="UniProtKB-KW"/>
</dbReference>
<evidence type="ECO:0000256" key="4">
    <source>
        <dbReference type="SAM" id="MobiDB-lite"/>
    </source>
</evidence>
<keyword evidence="2" id="KW-0804">Transcription</keyword>
<dbReference type="EMBL" id="CAUOFW020002525">
    <property type="protein sequence ID" value="CAK9154441.1"/>
    <property type="molecule type" value="Genomic_DNA"/>
</dbReference>
<accession>A0ABC8SB49</accession>
<dbReference type="PANTHER" id="PTHR31003">
    <property type="entry name" value="MYB FAMILY TRANSCRIPTION FACTOR"/>
    <property type="match status" value="1"/>
</dbReference>
<dbReference type="NCBIfam" id="TIGR01557">
    <property type="entry name" value="myb_SHAQKYF"/>
    <property type="match status" value="1"/>
</dbReference>
<dbReference type="Proteomes" id="UP001642360">
    <property type="component" value="Unassembled WGS sequence"/>
</dbReference>
<proteinExistence type="predicted"/>
<comment type="caution">
    <text evidence="5">The sequence shown here is derived from an EMBL/GenBank/DDBJ whole genome shotgun (WGS) entry which is preliminary data.</text>
</comment>
<dbReference type="PANTHER" id="PTHR31003:SF19">
    <property type="entry name" value="MYB FAMILY TRANSCRIPTION FACTOR EFM"/>
    <property type="match status" value="1"/>
</dbReference>
<sequence>MKVDGLTNDEVKSHLQKYRLHTRRPGPSPQGGATAAPHLVVLGGIWVPQEYAAAHSGAPAAIYGAHPSTHPSPHYCAPPVPQEFYPAPPPQSQLHHHALHHQLHMCNQSSQTHSSPESDVRGTGDRSETIEDDKSGSSSWKAGSGGENIGERKSLVTREEGAESNGSEITLKF</sequence>
<dbReference type="GO" id="GO:0005634">
    <property type="term" value="C:nucleus"/>
    <property type="evidence" value="ECO:0007669"/>
    <property type="project" value="UniProtKB-SubCell"/>
</dbReference>
<evidence type="ECO:0008006" key="7">
    <source>
        <dbReference type="Google" id="ProtNLM"/>
    </source>
</evidence>
<keyword evidence="1" id="KW-0805">Transcription regulation</keyword>
<feature type="compositionally biased region" description="Polar residues" evidence="4">
    <location>
        <begin position="106"/>
        <end position="115"/>
    </location>
</feature>
<evidence type="ECO:0000256" key="3">
    <source>
        <dbReference type="ARBA" id="ARBA00023242"/>
    </source>
</evidence>
<dbReference type="AlphaFoldDB" id="A0ABC8SB49"/>
<feature type="compositionally biased region" description="Basic and acidic residues" evidence="4">
    <location>
        <begin position="116"/>
        <end position="135"/>
    </location>
</feature>
<evidence type="ECO:0000313" key="6">
    <source>
        <dbReference type="Proteomes" id="UP001642360"/>
    </source>
</evidence>
<feature type="compositionally biased region" description="Basic and acidic residues" evidence="4">
    <location>
        <begin position="149"/>
        <end position="161"/>
    </location>
</feature>
<feature type="region of interest" description="Disordered" evidence="4">
    <location>
        <begin position="106"/>
        <end position="173"/>
    </location>
</feature>
<keyword evidence="6" id="KW-1185">Reference proteome</keyword>